<comment type="caution">
    <text evidence="2">The sequence shown here is derived from an EMBL/GenBank/DDBJ whole genome shotgun (WGS) entry which is preliminary data.</text>
</comment>
<accession>A0A9W6U4B1</accession>
<organism evidence="2 3">
    <name type="scientific">Phytophthora lilii</name>
    <dbReference type="NCBI Taxonomy" id="2077276"/>
    <lineage>
        <taxon>Eukaryota</taxon>
        <taxon>Sar</taxon>
        <taxon>Stramenopiles</taxon>
        <taxon>Oomycota</taxon>
        <taxon>Peronosporomycetes</taxon>
        <taxon>Peronosporales</taxon>
        <taxon>Peronosporaceae</taxon>
        <taxon>Phytophthora</taxon>
    </lineage>
</organism>
<sequence length="178" mass="18440">MDVLEEAQGDINVVLMELRSQSLSTVGKQRRASSRSMEDFLTTINTNITDASAAVNEGLTASDGTSFPPSTPPSKSPRSSWSFTSQVSQSVNRLSLGAIGSSSSSTATTTTTATTTATENMLLPGLGGTESPKPAPVATGTLVPDVNDPFAGNDIRGFEDKPPSPPAVQSDDPFACLM</sequence>
<feature type="region of interest" description="Disordered" evidence="1">
    <location>
        <begin position="59"/>
        <end position="178"/>
    </location>
</feature>
<evidence type="ECO:0000313" key="3">
    <source>
        <dbReference type="Proteomes" id="UP001165083"/>
    </source>
</evidence>
<evidence type="ECO:0000313" key="2">
    <source>
        <dbReference type="EMBL" id="GMF24917.1"/>
    </source>
</evidence>
<name>A0A9W6U4B1_9STRA</name>
<keyword evidence="3" id="KW-1185">Reference proteome</keyword>
<protein>
    <submittedName>
        <fullName evidence="2">Unnamed protein product</fullName>
    </submittedName>
</protein>
<dbReference type="EMBL" id="BSXW01000535">
    <property type="protein sequence ID" value="GMF24917.1"/>
    <property type="molecule type" value="Genomic_DNA"/>
</dbReference>
<feature type="compositionally biased region" description="Low complexity" evidence="1">
    <location>
        <begin position="76"/>
        <end position="91"/>
    </location>
</feature>
<dbReference type="AlphaFoldDB" id="A0A9W6U4B1"/>
<reference evidence="2" key="1">
    <citation type="submission" date="2023-04" db="EMBL/GenBank/DDBJ databases">
        <title>Phytophthora lilii NBRC 32176.</title>
        <authorList>
            <person name="Ichikawa N."/>
            <person name="Sato H."/>
            <person name="Tonouchi N."/>
        </authorList>
    </citation>
    <scope>NUCLEOTIDE SEQUENCE</scope>
    <source>
        <strain evidence="2">NBRC 32176</strain>
    </source>
</reference>
<dbReference type="OrthoDB" id="67155at2759"/>
<feature type="compositionally biased region" description="Low complexity" evidence="1">
    <location>
        <begin position="101"/>
        <end position="118"/>
    </location>
</feature>
<gene>
    <name evidence="2" type="ORF">Plil01_001024200</name>
</gene>
<evidence type="ECO:0000256" key="1">
    <source>
        <dbReference type="SAM" id="MobiDB-lite"/>
    </source>
</evidence>
<proteinExistence type="predicted"/>
<dbReference type="Proteomes" id="UP001165083">
    <property type="component" value="Unassembled WGS sequence"/>
</dbReference>